<feature type="domain" description="N-acetyltransferase" evidence="1">
    <location>
        <begin position="9"/>
        <end position="146"/>
    </location>
</feature>
<dbReference type="InterPro" id="IPR000182">
    <property type="entry name" value="GNAT_dom"/>
</dbReference>
<gene>
    <name evidence="2" type="ORF">ACFO0R_21455</name>
</gene>
<protein>
    <submittedName>
        <fullName evidence="2">GNAT family N-acetyltransferase</fullName>
        <ecNumber evidence="2">2.3.-.-</ecNumber>
    </submittedName>
</protein>
<sequence length="150" mass="16682">MQTMQEMDIKIRRAQAADLSALISIDPIAQREPGRRQMLGEAIAAQSCWLAEAAEVRGYGILDRSFFQQHFVALLMVAETARGRGVGHALMSALETRCAGDKLFTSSNASNLPMRRLLDKLGFRESGRIDNLDDGDPEIVFMKWAERRAG</sequence>
<dbReference type="CDD" id="cd04301">
    <property type="entry name" value="NAT_SF"/>
    <property type="match status" value="1"/>
</dbReference>
<dbReference type="SUPFAM" id="SSF55729">
    <property type="entry name" value="Acyl-CoA N-acyltransferases (Nat)"/>
    <property type="match status" value="1"/>
</dbReference>
<dbReference type="EC" id="2.3.-.-" evidence="2"/>
<reference evidence="3" key="1">
    <citation type="journal article" date="2019" name="Int. J. Syst. Evol. Microbiol.">
        <title>The Global Catalogue of Microorganisms (GCM) 10K type strain sequencing project: providing services to taxonomists for standard genome sequencing and annotation.</title>
        <authorList>
            <consortium name="The Broad Institute Genomics Platform"/>
            <consortium name="The Broad Institute Genome Sequencing Center for Infectious Disease"/>
            <person name="Wu L."/>
            <person name="Ma J."/>
        </authorList>
    </citation>
    <scope>NUCLEOTIDE SEQUENCE [LARGE SCALE GENOMIC DNA]</scope>
    <source>
        <strain evidence="3">CGMCC 4.7608</strain>
    </source>
</reference>
<keyword evidence="3" id="KW-1185">Reference proteome</keyword>
<accession>A0ABV8ZZJ9</accession>
<dbReference type="RefSeq" id="WP_231460849.1">
    <property type="nucleotide sequence ID" value="NZ_JAJOHW010000008.1"/>
</dbReference>
<dbReference type="PROSITE" id="PS51186">
    <property type="entry name" value="GNAT"/>
    <property type="match status" value="1"/>
</dbReference>
<dbReference type="EMBL" id="JBHSEK010000022">
    <property type="protein sequence ID" value="MFC4492186.1"/>
    <property type="molecule type" value="Genomic_DNA"/>
</dbReference>
<proteinExistence type="predicted"/>
<dbReference type="Proteomes" id="UP001595999">
    <property type="component" value="Unassembled WGS sequence"/>
</dbReference>
<comment type="caution">
    <text evidence="2">The sequence shown here is derived from an EMBL/GenBank/DDBJ whole genome shotgun (WGS) entry which is preliminary data.</text>
</comment>
<keyword evidence="2" id="KW-0808">Transferase</keyword>
<dbReference type="Pfam" id="PF00583">
    <property type="entry name" value="Acetyltransf_1"/>
    <property type="match status" value="1"/>
</dbReference>
<dbReference type="Gene3D" id="3.40.630.30">
    <property type="match status" value="1"/>
</dbReference>
<dbReference type="GO" id="GO:0016746">
    <property type="term" value="F:acyltransferase activity"/>
    <property type="evidence" value="ECO:0007669"/>
    <property type="project" value="UniProtKB-KW"/>
</dbReference>
<organism evidence="2 3">
    <name type="scientific">Chromobacterium aquaticum</name>
    <dbReference type="NCBI Taxonomy" id="467180"/>
    <lineage>
        <taxon>Bacteria</taxon>
        <taxon>Pseudomonadati</taxon>
        <taxon>Pseudomonadota</taxon>
        <taxon>Betaproteobacteria</taxon>
        <taxon>Neisseriales</taxon>
        <taxon>Chromobacteriaceae</taxon>
        <taxon>Chromobacterium</taxon>
    </lineage>
</organism>
<keyword evidence="2" id="KW-0012">Acyltransferase</keyword>
<evidence type="ECO:0000313" key="2">
    <source>
        <dbReference type="EMBL" id="MFC4492186.1"/>
    </source>
</evidence>
<dbReference type="InterPro" id="IPR016181">
    <property type="entry name" value="Acyl_CoA_acyltransferase"/>
</dbReference>
<name>A0ABV8ZZJ9_9NEIS</name>
<evidence type="ECO:0000313" key="3">
    <source>
        <dbReference type="Proteomes" id="UP001595999"/>
    </source>
</evidence>
<evidence type="ECO:0000259" key="1">
    <source>
        <dbReference type="PROSITE" id="PS51186"/>
    </source>
</evidence>